<evidence type="ECO:0000313" key="3">
    <source>
        <dbReference type="EMBL" id="MBB3154447.1"/>
    </source>
</evidence>
<proteinExistence type="predicted"/>
<gene>
    <name evidence="3" type="ORF">FHS16_004529</name>
</gene>
<dbReference type="InterPro" id="IPR021997">
    <property type="entry name" value="SporV_AA"/>
</dbReference>
<name>A0A7W5CBD4_9BACL</name>
<accession>A0A7W5CBD4</accession>
<dbReference type="RefSeq" id="WP_183567900.1">
    <property type="nucleotide sequence ID" value="NZ_CBCSLB010000025.1"/>
</dbReference>
<keyword evidence="4" id="KW-1185">Reference proteome</keyword>
<dbReference type="InterPro" id="IPR038548">
    <property type="entry name" value="SporV_AA_N_sf"/>
</dbReference>
<comment type="caution">
    <text evidence="3">The sequence shown here is derived from an EMBL/GenBank/DDBJ whole genome shotgun (WGS) entry which is preliminary data.</text>
</comment>
<feature type="transmembrane region" description="Helical" evidence="1">
    <location>
        <begin position="148"/>
        <end position="170"/>
    </location>
</feature>
<keyword evidence="1" id="KW-1133">Transmembrane helix</keyword>
<dbReference type="Pfam" id="PF12164">
    <property type="entry name" value="SporV_AA"/>
    <property type="match status" value="1"/>
</dbReference>
<evidence type="ECO:0000256" key="1">
    <source>
        <dbReference type="SAM" id="Phobius"/>
    </source>
</evidence>
<dbReference type="Gene3D" id="2.60.480.10">
    <property type="entry name" value="eubacterium ventriosum atcc domain"/>
    <property type="match status" value="1"/>
</dbReference>
<dbReference type="Proteomes" id="UP000518605">
    <property type="component" value="Unassembled WGS sequence"/>
</dbReference>
<sequence length="216" mass="24946">MAIPNHSVLYLRLKKRIYTKPSQRVTLGQAARLLAKDEALEEKLKALVLYEHKKADGNRVVIDLLQIVKAIREREPGLTVEAYGDPQVLVMVAEKPVKPRIPVLIFAWLLLFFGAGLAIMNFHTDVSMKEVHIRIVELITGKRTEHPLWFQIPYSLGIGLGMVLFFNHLFRKRFNEEPNPLEVELYMYQENVNAYVIADEMRKKSDYDQTNGNQDD</sequence>
<feature type="transmembrane region" description="Helical" evidence="1">
    <location>
        <begin position="101"/>
        <end position="122"/>
    </location>
</feature>
<dbReference type="AlphaFoldDB" id="A0A7W5CBD4"/>
<protein>
    <submittedName>
        <fullName evidence="3">Stage V sporulation protein AA</fullName>
    </submittedName>
</protein>
<reference evidence="3 4" key="1">
    <citation type="submission" date="2020-08" db="EMBL/GenBank/DDBJ databases">
        <title>Genomic Encyclopedia of Type Strains, Phase III (KMG-III): the genomes of soil and plant-associated and newly described type strains.</title>
        <authorList>
            <person name="Whitman W."/>
        </authorList>
    </citation>
    <scope>NUCLEOTIDE SEQUENCE [LARGE SCALE GENOMIC DNA]</scope>
    <source>
        <strain evidence="3 4">CECT 8234</strain>
    </source>
</reference>
<dbReference type="EMBL" id="JACHXW010000016">
    <property type="protein sequence ID" value="MBB3154447.1"/>
    <property type="molecule type" value="Genomic_DNA"/>
</dbReference>
<feature type="domain" description="Stage V sporulation protein AA" evidence="2">
    <location>
        <begin position="9"/>
        <end position="95"/>
    </location>
</feature>
<organism evidence="3 4">
    <name type="scientific">Paenibacillus endophyticus</name>
    <dbReference type="NCBI Taxonomy" id="1294268"/>
    <lineage>
        <taxon>Bacteria</taxon>
        <taxon>Bacillati</taxon>
        <taxon>Bacillota</taxon>
        <taxon>Bacilli</taxon>
        <taxon>Bacillales</taxon>
        <taxon>Paenibacillaceae</taxon>
        <taxon>Paenibacillus</taxon>
    </lineage>
</organism>
<keyword evidence="1" id="KW-0812">Transmembrane</keyword>
<keyword evidence="1" id="KW-0472">Membrane</keyword>
<evidence type="ECO:0000313" key="4">
    <source>
        <dbReference type="Proteomes" id="UP000518605"/>
    </source>
</evidence>
<evidence type="ECO:0000259" key="2">
    <source>
        <dbReference type="Pfam" id="PF12164"/>
    </source>
</evidence>